<dbReference type="GO" id="GO:0097367">
    <property type="term" value="F:carbohydrate derivative binding"/>
    <property type="evidence" value="ECO:0007669"/>
    <property type="project" value="InterPro"/>
</dbReference>
<evidence type="ECO:0000313" key="6">
    <source>
        <dbReference type="WBParaSite" id="TCNE_0001952201-mRNA-1"/>
    </source>
</evidence>
<dbReference type="SUPFAM" id="SSF53697">
    <property type="entry name" value="SIS domain"/>
    <property type="match status" value="1"/>
</dbReference>
<dbReference type="GO" id="GO:0005829">
    <property type="term" value="C:cytosol"/>
    <property type="evidence" value="ECO:0007669"/>
    <property type="project" value="TreeGrafter"/>
</dbReference>
<gene>
    <name evidence="4" type="ORF">TCNE_LOCUS19518</name>
</gene>
<reference evidence="4 5" key="2">
    <citation type="submission" date="2018-11" db="EMBL/GenBank/DDBJ databases">
        <authorList>
            <consortium name="Pathogen Informatics"/>
        </authorList>
    </citation>
    <scope>NUCLEOTIDE SEQUENCE [LARGE SCALE GENOMIC DNA]</scope>
</reference>
<evidence type="ECO:0000256" key="3">
    <source>
        <dbReference type="ARBA" id="ARBA00023235"/>
    </source>
</evidence>
<dbReference type="AlphaFoldDB" id="A0A183VFJ8"/>
<accession>A0A183VFJ8</accession>
<dbReference type="GO" id="GO:0048029">
    <property type="term" value="F:monosaccharide binding"/>
    <property type="evidence" value="ECO:0007669"/>
    <property type="project" value="TreeGrafter"/>
</dbReference>
<dbReference type="EMBL" id="UYWY01027040">
    <property type="protein sequence ID" value="VDM50839.1"/>
    <property type="molecule type" value="Genomic_DNA"/>
</dbReference>
<dbReference type="GO" id="GO:0006094">
    <property type="term" value="P:gluconeogenesis"/>
    <property type="evidence" value="ECO:0007669"/>
    <property type="project" value="UniProtKB-KW"/>
</dbReference>
<dbReference type="InterPro" id="IPR046348">
    <property type="entry name" value="SIS_dom_sf"/>
</dbReference>
<proteinExistence type="predicted"/>
<dbReference type="WBParaSite" id="TCNE_0001952201-mRNA-1">
    <property type="protein sequence ID" value="TCNE_0001952201-mRNA-1"/>
    <property type="gene ID" value="TCNE_0001952201"/>
</dbReference>
<protein>
    <submittedName>
        <fullName evidence="6">Glucose-6-phosphate isomerase</fullName>
    </submittedName>
</protein>
<sequence length="217" mass="25077">MSLNADPAFQQLKAYFNSHGKQLKLIELFHKDPQRFEKFIYGVNWRRKHRRCGAEGGDQKSGTYLCQGMEHILQYDHASSSARSRHVEKMRDTMFAREKINFTEGRAVLHTALRNVNGKPITLDGQNDKAAVAKHFVALSTNGPKVRDFDIDEANMFEFWDWDGGRHSLWSAVGLSIAVHIGFDNFHKLLEGASLVDVRFVYLHKQYICSYRMLCFY</sequence>
<dbReference type="InterPro" id="IPR001672">
    <property type="entry name" value="G6P_Isomerase"/>
</dbReference>
<dbReference type="GO" id="GO:0006096">
    <property type="term" value="P:glycolytic process"/>
    <property type="evidence" value="ECO:0007669"/>
    <property type="project" value="UniProtKB-KW"/>
</dbReference>
<keyword evidence="3" id="KW-0413">Isomerase</keyword>
<name>A0A183VFJ8_TOXCA</name>
<dbReference type="PROSITE" id="PS51463">
    <property type="entry name" value="P_GLUCOSE_ISOMERASE_3"/>
    <property type="match status" value="2"/>
</dbReference>
<dbReference type="PANTHER" id="PTHR11469">
    <property type="entry name" value="GLUCOSE-6-PHOSPHATE ISOMERASE"/>
    <property type="match status" value="1"/>
</dbReference>
<dbReference type="Gene3D" id="3.40.50.10490">
    <property type="entry name" value="Glucose-6-phosphate isomerase like protein, domain 1"/>
    <property type="match status" value="1"/>
</dbReference>
<evidence type="ECO:0000256" key="1">
    <source>
        <dbReference type="ARBA" id="ARBA00022432"/>
    </source>
</evidence>
<keyword evidence="2" id="KW-0324">Glycolysis</keyword>
<dbReference type="Proteomes" id="UP000050794">
    <property type="component" value="Unassembled WGS sequence"/>
</dbReference>
<evidence type="ECO:0000313" key="4">
    <source>
        <dbReference type="EMBL" id="VDM50839.1"/>
    </source>
</evidence>
<reference evidence="6" key="1">
    <citation type="submission" date="2016-06" db="UniProtKB">
        <authorList>
            <consortium name="WormBaseParasite"/>
        </authorList>
    </citation>
    <scope>IDENTIFICATION</scope>
</reference>
<evidence type="ECO:0000256" key="2">
    <source>
        <dbReference type="ARBA" id="ARBA00023152"/>
    </source>
</evidence>
<dbReference type="PANTHER" id="PTHR11469:SF1">
    <property type="entry name" value="GLUCOSE-6-PHOSPHATE ISOMERASE"/>
    <property type="match status" value="1"/>
</dbReference>
<keyword evidence="5" id="KW-1185">Reference proteome</keyword>
<dbReference type="GO" id="GO:0004347">
    <property type="term" value="F:glucose-6-phosphate isomerase activity"/>
    <property type="evidence" value="ECO:0007669"/>
    <property type="project" value="InterPro"/>
</dbReference>
<organism evidence="5 6">
    <name type="scientific">Toxocara canis</name>
    <name type="common">Canine roundworm</name>
    <dbReference type="NCBI Taxonomy" id="6265"/>
    <lineage>
        <taxon>Eukaryota</taxon>
        <taxon>Metazoa</taxon>
        <taxon>Ecdysozoa</taxon>
        <taxon>Nematoda</taxon>
        <taxon>Chromadorea</taxon>
        <taxon>Rhabditida</taxon>
        <taxon>Spirurina</taxon>
        <taxon>Ascaridomorpha</taxon>
        <taxon>Ascaridoidea</taxon>
        <taxon>Toxocaridae</taxon>
        <taxon>Toxocara</taxon>
    </lineage>
</organism>
<dbReference type="GO" id="GO:0051156">
    <property type="term" value="P:glucose 6-phosphate metabolic process"/>
    <property type="evidence" value="ECO:0007669"/>
    <property type="project" value="TreeGrafter"/>
</dbReference>
<dbReference type="Pfam" id="PF00342">
    <property type="entry name" value="PGI"/>
    <property type="match status" value="1"/>
</dbReference>
<keyword evidence="1" id="KW-0312">Gluconeogenesis</keyword>
<evidence type="ECO:0000313" key="5">
    <source>
        <dbReference type="Proteomes" id="UP000050794"/>
    </source>
</evidence>